<dbReference type="Pfam" id="PF03473">
    <property type="entry name" value="MOSC"/>
    <property type="match status" value="1"/>
</dbReference>
<dbReference type="Proteomes" id="UP000242219">
    <property type="component" value="Unassembled WGS sequence"/>
</dbReference>
<dbReference type="GO" id="GO:0030151">
    <property type="term" value="F:molybdenum ion binding"/>
    <property type="evidence" value="ECO:0007669"/>
    <property type="project" value="InterPro"/>
</dbReference>
<dbReference type="PANTHER" id="PTHR36930:SF1">
    <property type="entry name" value="MOSC DOMAIN-CONTAINING PROTEIN"/>
    <property type="match status" value="1"/>
</dbReference>
<dbReference type="InterPro" id="IPR011037">
    <property type="entry name" value="Pyrv_Knase-like_insert_dom_sf"/>
</dbReference>
<dbReference type="RefSeq" id="WP_070068020.1">
    <property type="nucleotide sequence ID" value="NZ_MJUW02000115.1"/>
</dbReference>
<dbReference type="AlphaFoldDB" id="A0A1V6LXF0"/>
<sequence length="157" mass="17094">MKTPTGKVVAVCISKKKGTQKSDVGIRRLIEHFGLEGDAHAGKWHRQVSLLARESADTMRKKGLTIRDGDFGENIVTEGIELKSLPIGTILKIGEGITIRVTQIGKLCHDRCAIYYTAGDCIMPREGIFGEILTGGTIQTGDEIEILEQGAEIKTET</sequence>
<evidence type="ECO:0000259" key="1">
    <source>
        <dbReference type="PROSITE" id="PS51340"/>
    </source>
</evidence>
<dbReference type="Gene3D" id="2.40.33.20">
    <property type="entry name" value="PK beta-barrel domain-like"/>
    <property type="match status" value="1"/>
</dbReference>
<name>A0A1V6LXF0_9BACT</name>
<proteinExistence type="predicted"/>
<dbReference type="GO" id="GO:0003824">
    <property type="term" value="F:catalytic activity"/>
    <property type="evidence" value="ECO:0007669"/>
    <property type="project" value="InterPro"/>
</dbReference>
<gene>
    <name evidence="2" type="ORF">BIY37_11735</name>
</gene>
<dbReference type="EMBL" id="MJUW02000115">
    <property type="protein sequence ID" value="OQD44818.1"/>
    <property type="molecule type" value="Genomic_DNA"/>
</dbReference>
<dbReference type="PANTHER" id="PTHR36930">
    <property type="entry name" value="METAL-SULFUR CLUSTER BIOSYNTHESIS PROTEINS YUAD-RELATED"/>
    <property type="match status" value="1"/>
</dbReference>
<protein>
    <submittedName>
        <fullName evidence="2">MOSC domain-containing protein</fullName>
    </submittedName>
</protein>
<organism evidence="2 3">
    <name type="scientific">Candidatus Brocadia sapporoensis</name>
    <dbReference type="NCBI Taxonomy" id="392547"/>
    <lineage>
        <taxon>Bacteria</taxon>
        <taxon>Pseudomonadati</taxon>
        <taxon>Planctomycetota</taxon>
        <taxon>Candidatus Brocadiia</taxon>
        <taxon>Candidatus Brocadiales</taxon>
        <taxon>Candidatus Brocadiaceae</taxon>
        <taxon>Candidatus Brocadia</taxon>
    </lineage>
</organism>
<reference evidence="2 3" key="1">
    <citation type="journal article" date="2016" name="Genome Announc.">
        <title>Draft Genome Sequence of the Anaerobic Ammonium-Oxidizing Bacterium 'Candidatus Brocadia sp. 40'.</title>
        <authorList>
            <person name="Ali M."/>
            <person name="Haroon M.F."/>
            <person name="Narita Y."/>
            <person name="Zhang L."/>
            <person name="Rangel Shaw D."/>
            <person name="Okabe S."/>
            <person name="Saikaly P.E."/>
        </authorList>
    </citation>
    <scope>NUCLEOTIDE SEQUENCE [LARGE SCALE GENOMIC DNA]</scope>
    <source>
        <strain evidence="2 3">40</strain>
    </source>
</reference>
<evidence type="ECO:0000313" key="2">
    <source>
        <dbReference type="EMBL" id="OQD44818.1"/>
    </source>
</evidence>
<comment type="caution">
    <text evidence="2">The sequence shown here is derived from an EMBL/GenBank/DDBJ whole genome shotgun (WGS) entry which is preliminary data.</text>
</comment>
<dbReference type="InterPro" id="IPR005302">
    <property type="entry name" value="MoCF_Sase_C"/>
</dbReference>
<accession>A0A1V6LXF0</accession>
<feature type="domain" description="MOSC" evidence="1">
    <location>
        <begin position="21"/>
        <end position="147"/>
    </location>
</feature>
<keyword evidence="3" id="KW-1185">Reference proteome</keyword>
<evidence type="ECO:0000313" key="3">
    <source>
        <dbReference type="Proteomes" id="UP000242219"/>
    </source>
</evidence>
<dbReference type="GO" id="GO:0030170">
    <property type="term" value="F:pyridoxal phosphate binding"/>
    <property type="evidence" value="ECO:0007669"/>
    <property type="project" value="InterPro"/>
</dbReference>
<dbReference type="InterPro" id="IPR052716">
    <property type="entry name" value="MOSC_domain"/>
</dbReference>
<dbReference type="SUPFAM" id="SSF50800">
    <property type="entry name" value="PK beta-barrel domain-like"/>
    <property type="match status" value="1"/>
</dbReference>
<dbReference type="PROSITE" id="PS51340">
    <property type="entry name" value="MOSC"/>
    <property type="match status" value="1"/>
</dbReference>